<keyword evidence="3" id="KW-1185">Reference proteome</keyword>
<dbReference type="EMBL" id="JBIRYO010000026">
    <property type="protein sequence ID" value="MFI2477621.1"/>
    <property type="molecule type" value="Genomic_DNA"/>
</dbReference>
<protein>
    <recommendedName>
        <fullName evidence="4">PPE family protein</fullName>
    </recommendedName>
</protein>
<organism evidence="2 3">
    <name type="scientific">Nocardia xishanensis</name>
    <dbReference type="NCBI Taxonomy" id="238964"/>
    <lineage>
        <taxon>Bacteria</taxon>
        <taxon>Bacillati</taxon>
        <taxon>Actinomycetota</taxon>
        <taxon>Actinomycetes</taxon>
        <taxon>Mycobacteriales</taxon>
        <taxon>Nocardiaceae</taxon>
        <taxon>Nocardia</taxon>
    </lineage>
</organism>
<evidence type="ECO:0008006" key="4">
    <source>
        <dbReference type="Google" id="ProtNLM"/>
    </source>
</evidence>
<name>A0ABW7X904_9NOCA</name>
<evidence type="ECO:0000256" key="1">
    <source>
        <dbReference type="SAM" id="MobiDB-lite"/>
    </source>
</evidence>
<comment type="caution">
    <text evidence="2">The sequence shown here is derived from an EMBL/GenBank/DDBJ whole genome shotgun (WGS) entry which is preliminary data.</text>
</comment>
<feature type="compositionally biased region" description="Basic and acidic residues" evidence="1">
    <location>
        <begin position="301"/>
        <end position="310"/>
    </location>
</feature>
<feature type="region of interest" description="Disordered" evidence="1">
    <location>
        <begin position="296"/>
        <end position="330"/>
    </location>
</feature>
<reference evidence="2 3" key="1">
    <citation type="submission" date="2024-10" db="EMBL/GenBank/DDBJ databases">
        <title>The Natural Products Discovery Center: Release of the First 8490 Sequenced Strains for Exploring Actinobacteria Biosynthetic Diversity.</title>
        <authorList>
            <person name="Kalkreuter E."/>
            <person name="Kautsar S.A."/>
            <person name="Yang D."/>
            <person name="Bader C.D."/>
            <person name="Teijaro C.N."/>
            <person name="Fluegel L."/>
            <person name="Davis C.M."/>
            <person name="Simpson J.R."/>
            <person name="Lauterbach L."/>
            <person name="Steele A.D."/>
            <person name="Gui C."/>
            <person name="Meng S."/>
            <person name="Li G."/>
            <person name="Viehrig K."/>
            <person name="Ye F."/>
            <person name="Su P."/>
            <person name="Kiefer A.F."/>
            <person name="Nichols A."/>
            <person name="Cepeda A.J."/>
            <person name="Yan W."/>
            <person name="Fan B."/>
            <person name="Jiang Y."/>
            <person name="Adhikari A."/>
            <person name="Zheng C.-J."/>
            <person name="Schuster L."/>
            <person name="Cowan T.M."/>
            <person name="Smanski M.J."/>
            <person name="Chevrette M.G."/>
            <person name="De Carvalho L.P.S."/>
            <person name="Shen B."/>
        </authorList>
    </citation>
    <scope>NUCLEOTIDE SEQUENCE [LARGE SCALE GENOMIC DNA]</scope>
    <source>
        <strain evidence="2 3">NPDC019275</strain>
    </source>
</reference>
<sequence>MSELVDQSVLDMLRQSAVGPMLDRPVNSVLADMGLPQLPEIPLMPPIPGLPPLPVIDLSLLAKPLTDLAATFGTGQFPAPTPAAAPAATGDPAAQPVGADPAAAPVIDPTQVLSQVSSVVSTVVQLGSTALTMAMQLWQSQAAAAAEEKGKEAQKDGGKIATQAAQESAGVAAAATSVGIGAATMAAIIAKYMAQVAASAPFLSTPGGQAFLVASTIETMAEATATVAKTRAEMTVHSAEMTATGQKVPVTDAPKGMDQMQMLSMLMQMIPTLTSAVKSGMDSAVSLHKTLNPVASANPALDKDKAEQTELGKSAAKSGGGGGVGGGGGAVAAAARQLSPWAGGRTVGNLGAAGVNGVGNPASAIQAGASSAARSSTTAASSPGGMMPMSPMAAAGMGRGAEDAANGLRGELVSASHGNEVVGDIEGASLPVVGAANADGLNEPPDQALTL</sequence>
<feature type="compositionally biased region" description="Low complexity" evidence="1">
    <location>
        <begin position="369"/>
        <end position="396"/>
    </location>
</feature>
<accession>A0ABW7X904</accession>
<proteinExistence type="predicted"/>
<evidence type="ECO:0000313" key="3">
    <source>
        <dbReference type="Proteomes" id="UP001611415"/>
    </source>
</evidence>
<dbReference type="RefSeq" id="WP_397094978.1">
    <property type="nucleotide sequence ID" value="NZ_JBIRYO010000026.1"/>
</dbReference>
<feature type="compositionally biased region" description="Gly residues" evidence="1">
    <location>
        <begin position="318"/>
        <end position="330"/>
    </location>
</feature>
<gene>
    <name evidence="2" type="ORF">ACH49W_29955</name>
</gene>
<feature type="region of interest" description="Disordered" evidence="1">
    <location>
        <begin position="369"/>
        <end position="401"/>
    </location>
</feature>
<evidence type="ECO:0000313" key="2">
    <source>
        <dbReference type="EMBL" id="MFI2477621.1"/>
    </source>
</evidence>
<dbReference type="Proteomes" id="UP001611415">
    <property type="component" value="Unassembled WGS sequence"/>
</dbReference>